<keyword evidence="1" id="KW-0812">Transmembrane</keyword>
<protein>
    <recommendedName>
        <fullName evidence="2">FHA domain-containing protein</fullName>
    </recommendedName>
</protein>
<comment type="caution">
    <text evidence="3">The sequence shown here is derived from an EMBL/GenBank/DDBJ whole genome shotgun (WGS) entry which is preliminary data.</text>
</comment>
<dbReference type="SUPFAM" id="SSF49879">
    <property type="entry name" value="SMAD/FHA domain"/>
    <property type="match status" value="1"/>
</dbReference>
<gene>
    <name evidence="3" type="ORF">FHS28_004581</name>
</gene>
<dbReference type="Pfam" id="PF16697">
    <property type="entry name" value="Yop-YscD_cpl"/>
    <property type="match status" value="1"/>
</dbReference>
<dbReference type="Gene3D" id="2.60.200.20">
    <property type="match status" value="1"/>
</dbReference>
<evidence type="ECO:0000313" key="3">
    <source>
        <dbReference type="EMBL" id="MBB3197156.1"/>
    </source>
</evidence>
<feature type="transmembrane region" description="Helical" evidence="1">
    <location>
        <begin position="195"/>
        <end position="215"/>
    </location>
</feature>
<keyword evidence="4" id="KW-1185">Reference proteome</keyword>
<feature type="transmembrane region" description="Helical" evidence="1">
    <location>
        <begin position="221"/>
        <end position="240"/>
    </location>
</feature>
<dbReference type="PROSITE" id="PS50006">
    <property type="entry name" value="FHA_DOMAIN"/>
    <property type="match status" value="1"/>
</dbReference>
<proteinExistence type="predicted"/>
<accession>A0ABR6GYG6</accession>
<dbReference type="Proteomes" id="UP000574369">
    <property type="component" value="Unassembled WGS sequence"/>
</dbReference>
<organism evidence="3 4">
    <name type="scientific">Roseateles terrae</name>
    <dbReference type="NCBI Taxonomy" id="431060"/>
    <lineage>
        <taxon>Bacteria</taxon>
        <taxon>Pseudomonadati</taxon>
        <taxon>Pseudomonadota</taxon>
        <taxon>Betaproteobacteria</taxon>
        <taxon>Burkholderiales</taxon>
        <taxon>Sphaerotilaceae</taxon>
        <taxon>Roseateles</taxon>
    </lineage>
</organism>
<evidence type="ECO:0000256" key="1">
    <source>
        <dbReference type="SAM" id="Phobius"/>
    </source>
</evidence>
<dbReference type="CDD" id="cd00060">
    <property type="entry name" value="FHA"/>
    <property type="match status" value="1"/>
</dbReference>
<feature type="transmembrane region" description="Helical" evidence="1">
    <location>
        <begin position="126"/>
        <end position="142"/>
    </location>
</feature>
<keyword evidence="1" id="KW-0472">Membrane</keyword>
<dbReference type="SMART" id="SM00240">
    <property type="entry name" value="FHA"/>
    <property type="match status" value="1"/>
</dbReference>
<dbReference type="InterPro" id="IPR008984">
    <property type="entry name" value="SMAD_FHA_dom_sf"/>
</dbReference>
<feature type="domain" description="FHA" evidence="2">
    <location>
        <begin position="27"/>
        <end position="76"/>
    </location>
</feature>
<evidence type="ECO:0000259" key="2">
    <source>
        <dbReference type="PROSITE" id="PS50006"/>
    </source>
</evidence>
<name>A0ABR6GYG6_9BURK</name>
<feature type="transmembrane region" description="Helical" evidence="1">
    <location>
        <begin position="252"/>
        <end position="269"/>
    </location>
</feature>
<keyword evidence="1" id="KW-1133">Transmembrane helix</keyword>
<sequence length="331" mass="36605">MDHAAVIEILDREGHCRETHKVRQWPMTIGRAPSADLVLPDPHLAGAHALLHWTEAGPRLELLDSRNGGWLDAQRLAAGATAPWTSDAVLQLGSTRLRLRTALDPLPEEQLLPRSEEPRRRDARPAWALPTVIVLWLALLWLTNWSVTDGTAGWVDSVSGVLVPLGLALAWAASWALVTQLFRHWFAFGAHLWRALVVGVAFQVLDAALPVLAYALSWPRLMVLDTLAVSVGGALLLWWHASVVWPRRSRRLAVGIGALAVLGLALTIGRRTEQQHWLGPNYLSALPPPALRLVQPKPVDSFVDSLQRLEAPLQKQARKRNDQEQLSGDDE</sequence>
<dbReference type="RefSeq" id="WP_088454117.1">
    <property type="nucleotide sequence ID" value="NZ_JACHXO010000010.1"/>
</dbReference>
<evidence type="ECO:0000313" key="4">
    <source>
        <dbReference type="Proteomes" id="UP000574369"/>
    </source>
</evidence>
<reference evidence="3 4" key="1">
    <citation type="submission" date="2020-08" db="EMBL/GenBank/DDBJ databases">
        <title>Genomic Encyclopedia of Type Strains, Phase III (KMG-III): the genomes of soil and plant-associated and newly described type strains.</title>
        <authorList>
            <person name="Whitman W."/>
        </authorList>
    </citation>
    <scope>NUCLEOTIDE SEQUENCE [LARGE SCALE GENOMIC DNA]</scope>
    <source>
        <strain evidence="3 4">CECT 7247</strain>
    </source>
</reference>
<dbReference type="InterPro" id="IPR000253">
    <property type="entry name" value="FHA_dom"/>
</dbReference>
<feature type="transmembrane region" description="Helical" evidence="1">
    <location>
        <begin position="162"/>
        <end position="183"/>
    </location>
</feature>
<dbReference type="EMBL" id="JACHXO010000010">
    <property type="protein sequence ID" value="MBB3197156.1"/>
    <property type="molecule type" value="Genomic_DNA"/>
</dbReference>
<dbReference type="InterPro" id="IPR032030">
    <property type="entry name" value="YscD_cytoplasmic_dom"/>
</dbReference>